<dbReference type="AlphaFoldDB" id="A0AA37SUA3"/>
<feature type="region of interest" description="Disordered" evidence="1">
    <location>
        <begin position="24"/>
        <end position="44"/>
    </location>
</feature>
<dbReference type="Gene3D" id="2.60.40.60">
    <property type="entry name" value="Cadherins"/>
    <property type="match status" value="1"/>
</dbReference>
<evidence type="ECO:0000259" key="3">
    <source>
        <dbReference type="PROSITE" id="PS50268"/>
    </source>
</evidence>
<evidence type="ECO:0000313" key="5">
    <source>
        <dbReference type="Proteomes" id="UP001156601"/>
    </source>
</evidence>
<comment type="caution">
    <text evidence="4">The sequence shown here is derived from an EMBL/GenBank/DDBJ whole genome shotgun (WGS) entry which is preliminary data.</text>
</comment>
<sequence length="580" mass="63093">MEMKKSLIALALSSSFILTACGSSSGDDAPTTPTPPPAPTNSAPTDISLSSANVAENTASAEVGTLSATDADTGDTFTFTTEDSNFAISGSTLSFAEGVWFDYEKMPSVDVEVTVTDSGNATFTKTFTVDIEDALDYYDFPSKFVDGESAVSYSGQTARHLLINDLNTLINTQIGDLESFDTAGTFTTRDDVMEALLSYFDVPDYDVLSQRPLLTTLSVDAKQSTLNEISSSNKNLVGKIAGNDPVGQHQDWNNGDFAGWGETGSTTPEMLTRTFFSMLADNADSQLQGIVRQDPFGNDITKIYITDDGRDLKQLIQKFLLMAVAYSQAADDYLDADDSEEQKKGLLSDHTDTSNNYTPLEHQFDEGFGYFGAAKNYLSFTDDELAQKGGRDGWQGFNDQDEDGEIDFKSEYNFGQSTNAAKRDRGATVAIDLTADAMNAFLAGRKLLNDTAGTALTEDQMTELLGHRDTALLAWEKSISATVVHYINDTIADLETVGTENLNYADLTKHWSEMKAFALGLQFNRLSPLSKEDFVQVHTLMADKPVLVQADIPAYIANLLAARDILEAAYAFDADNVANW</sequence>
<dbReference type="GO" id="GO:0007156">
    <property type="term" value="P:homophilic cell adhesion via plasma membrane adhesion molecules"/>
    <property type="evidence" value="ECO:0007669"/>
    <property type="project" value="InterPro"/>
</dbReference>
<accession>A0AA37SUA3</accession>
<feature type="chain" id="PRO_5041276069" description="Cadherin domain-containing protein" evidence="2">
    <location>
        <begin position="21"/>
        <end position="580"/>
    </location>
</feature>
<dbReference type="Pfam" id="PF16148">
    <property type="entry name" value="DUF4856"/>
    <property type="match status" value="1"/>
</dbReference>
<dbReference type="EMBL" id="BSOT01000005">
    <property type="protein sequence ID" value="GLR69921.1"/>
    <property type="molecule type" value="Genomic_DNA"/>
</dbReference>
<dbReference type="PROSITE" id="PS50268">
    <property type="entry name" value="CADHERIN_2"/>
    <property type="match status" value="1"/>
</dbReference>
<dbReference type="RefSeq" id="WP_284216228.1">
    <property type="nucleotide sequence ID" value="NZ_BSOT01000005.1"/>
</dbReference>
<feature type="domain" description="Cadherin" evidence="3">
    <location>
        <begin position="46"/>
        <end position="144"/>
    </location>
</feature>
<keyword evidence="2" id="KW-0732">Signal</keyword>
<dbReference type="CDD" id="cd11304">
    <property type="entry name" value="Cadherin_repeat"/>
    <property type="match status" value="1"/>
</dbReference>
<dbReference type="InterPro" id="IPR015919">
    <property type="entry name" value="Cadherin-like_sf"/>
</dbReference>
<feature type="signal peptide" evidence="2">
    <location>
        <begin position="1"/>
        <end position="20"/>
    </location>
</feature>
<dbReference type="InterPro" id="IPR002126">
    <property type="entry name" value="Cadherin-like_dom"/>
</dbReference>
<keyword evidence="5" id="KW-1185">Reference proteome</keyword>
<gene>
    <name evidence="4" type="ORF">GCM10007852_08290</name>
</gene>
<reference evidence="4" key="1">
    <citation type="journal article" date="2014" name="Int. J. Syst. Evol. Microbiol.">
        <title>Complete genome sequence of Corynebacterium casei LMG S-19264T (=DSM 44701T), isolated from a smear-ripened cheese.</title>
        <authorList>
            <consortium name="US DOE Joint Genome Institute (JGI-PGF)"/>
            <person name="Walter F."/>
            <person name="Albersmeier A."/>
            <person name="Kalinowski J."/>
            <person name="Ruckert C."/>
        </authorList>
    </citation>
    <scope>NUCLEOTIDE SEQUENCE</scope>
    <source>
        <strain evidence="4">NBRC 110023</strain>
    </source>
</reference>
<organism evidence="4 5">
    <name type="scientific">Agaribacter marinus</name>
    <dbReference type="NCBI Taxonomy" id="1431249"/>
    <lineage>
        <taxon>Bacteria</taxon>
        <taxon>Pseudomonadati</taxon>
        <taxon>Pseudomonadota</taxon>
        <taxon>Gammaproteobacteria</taxon>
        <taxon>Alteromonadales</taxon>
        <taxon>Alteromonadaceae</taxon>
        <taxon>Agaribacter</taxon>
    </lineage>
</organism>
<dbReference type="Proteomes" id="UP001156601">
    <property type="component" value="Unassembled WGS sequence"/>
</dbReference>
<evidence type="ECO:0000256" key="1">
    <source>
        <dbReference type="SAM" id="MobiDB-lite"/>
    </source>
</evidence>
<dbReference type="SUPFAM" id="SSF49313">
    <property type="entry name" value="Cadherin-like"/>
    <property type="match status" value="1"/>
</dbReference>
<protein>
    <recommendedName>
        <fullName evidence="3">Cadherin domain-containing protein</fullName>
    </recommendedName>
</protein>
<dbReference type="GO" id="GO:0016020">
    <property type="term" value="C:membrane"/>
    <property type="evidence" value="ECO:0007669"/>
    <property type="project" value="InterPro"/>
</dbReference>
<reference evidence="4" key="2">
    <citation type="submission" date="2023-01" db="EMBL/GenBank/DDBJ databases">
        <title>Draft genome sequence of Agaribacter marinus strain NBRC 110023.</title>
        <authorList>
            <person name="Sun Q."/>
            <person name="Mori K."/>
        </authorList>
    </citation>
    <scope>NUCLEOTIDE SEQUENCE</scope>
    <source>
        <strain evidence="4">NBRC 110023</strain>
    </source>
</reference>
<dbReference type="PROSITE" id="PS51257">
    <property type="entry name" value="PROKAR_LIPOPROTEIN"/>
    <property type="match status" value="1"/>
</dbReference>
<dbReference type="InterPro" id="IPR032331">
    <property type="entry name" value="DUF4856"/>
</dbReference>
<proteinExistence type="predicted"/>
<evidence type="ECO:0000313" key="4">
    <source>
        <dbReference type="EMBL" id="GLR69921.1"/>
    </source>
</evidence>
<dbReference type="GO" id="GO:0005509">
    <property type="term" value="F:calcium ion binding"/>
    <property type="evidence" value="ECO:0007669"/>
    <property type="project" value="InterPro"/>
</dbReference>
<evidence type="ECO:0000256" key="2">
    <source>
        <dbReference type="SAM" id="SignalP"/>
    </source>
</evidence>
<name>A0AA37SUA3_9ALTE</name>